<feature type="region of interest" description="Disordered" evidence="1">
    <location>
        <begin position="126"/>
        <end position="180"/>
    </location>
</feature>
<organism evidence="2 3">
    <name type="scientific">Marasmius crinis-equi</name>
    <dbReference type="NCBI Taxonomy" id="585013"/>
    <lineage>
        <taxon>Eukaryota</taxon>
        <taxon>Fungi</taxon>
        <taxon>Dikarya</taxon>
        <taxon>Basidiomycota</taxon>
        <taxon>Agaricomycotina</taxon>
        <taxon>Agaricomycetes</taxon>
        <taxon>Agaricomycetidae</taxon>
        <taxon>Agaricales</taxon>
        <taxon>Marasmiineae</taxon>
        <taxon>Marasmiaceae</taxon>
        <taxon>Marasmius</taxon>
    </lineage>
</organism>
<evidence type="ECO:0000313" key="2">
    <source>
        <dbReference type="EMBL" id="KAL0573493.1"/>
    </source>
</evidence>
<feature type="region of interest" description="Disordered" evidence="1">
    <location>
        <begin position="1"/>
        <end position="21"/>
    </location>
</feature>
<accession>A0ABR3FDT9</accession>
<gene>
    <name evidence="2" type="ORF">V5O48_008470</name>
</gene>
<evidence type="ECO:0000313" key="3">
    <source>
        <dbReference type="Proteomes" id="UP001465976"/>
    </source>
</evidence>
<name>A0ABR3FDT9_9AGAR</name>
<comment type="caution">
    <text evidence="2">The sequence shown here is derived from an EMBL/GenBank/DDBJ whole genome shotgun (WGS) entry which is preliminary data.</text>
</comment>
<keyword evidence="3" id="KW-1185">Reference proteome</keyword>
<proteinExistence type="predicted"/>
<dbReference type="Proteomes" id="UP001465976">
    <property type="component" value="Unassembled WGS sequence"/>
</dbReference>
<protein>
    <submittedName>
        <fullName evidence="2">Uncharacterized protein</fullName>
    </submittedName>
</protein>
<feature type="compositionally biased region" description="Basic and acidic residues" evidence="1">
    <location>
        <begin position="141"/>
        <end position="180"/>
    </location>
</feature>
<dbReference type="EMBL" id="JBAHYK010000499">
    <property type="protein sequence ID" value="KAL0573493.1"/>
    <property type="molecule type" value="Genomic_DNA"/>
</dbReference>
<sequence>MGPPSSNPQREDSPDLPATVASYTSRWHPDCWPAYCRVQPPEHVEREALQMLAEQESDEELDTQWEDEVIEQRNNVRAKIRKSASQKEYYAFNRDKILSRVKEYQKSKKGSSKDPEVIQQARLRHRAAQKRYRERMGTSLAEKERMRRAEKKRLQLIDKGETFKEKHPEYMDAHLSHNEK</sequence>
<reference evidence="2 3" key="1">
    <citation type="submission" date="2024-02" db="EMBL/GenBank/DDBJ databases">
        <title>A draft genome for the cacao thread blight pathogen Marasmius crinis-equi.</title>
        <authorList>
            <person name="Cohen S.P."/>
            <person name="Baruah I.K."/>
            <person name="Amoako-Attah I."/>
            <person name="Bukari Y."/>
            <person name="Meinhardt L.W."/>
            <person name="Bailey B.A."/>
        </authorList>
    </citation>
    <scope>NUCLEOTIDE SEQUENCE [LARGE SCALE GENOMIC DNA]</scope>
    <source>
        <strain evidence="2 3">GH-76</strain>
    </source>
</reference>
<evidence type="ECO:0000256" key="1">
    <source>
        <dbReference type="SAM" id="MobiDB-lite"/>
    </source>
</evidence>